<keyword evidence="3" id="KW-1185">Reference proteome</keyword>
<reference evidence="2 3" key="1">
    <citation type="submission" date="2018-03" db="EMBL/GenBank/DDBJ databases">
        <authorList>
            <person name="Guldener U."/>
        </authorList>
    </citation>
    <scope>NUCLEOTIDE SEQUENCE [LARGE SCALE GENOMIC DNA]</scope>
    <source>
        <strain evidence="2 3">DAOM196992</strain>
    </source>
</reference>
<feature type="region of interest" description="Disordered" evidence="1">
    <location>
        <begin position="487"/>
        <end position="514"/>
    </location>
</feature>
<gene>
    <name evidence="2" type="ORF">PSFLO_00544</name>
</gene>
<dbReference type="OrthoDB" id="5307922at2759"/>
<dbReference type="AlphaFoldDB" id="A0A5C3ERX7"/>
<dbReference type="Proteomes" id="UP000323386">
    <property type="component" value="Unassembled WGS sequence"/>
</dbReference>
<proteinExistence type="predicted"/>
<evidence type="ECO:0000313" key="2">
    <source>
        <dbReference type="EMBL" id="SPO35073.1"/>
    </source>
</evidence>
<name>A0A5C3ERX7_9BASI</name>
<accession>A0A5C3ERX7</accession>
<evidence type="ECO:0000313" key="3">
    <source>
        <dbReference type="Proteomes" id="UP000323386"/>
    </source>
</evidence>
<sequence>MLVPSIISAVSAILFGALTYHPYQDHLKLHGRQASGKAASADTLTSLNLDSCHSIFARDIRTPATPAEASYCDDVTLHRQSGMAYFSCDPSRLTWDARAGIWDDDLVGAQPGQQGVGAIWAWDTTKSRHPRQMFISFPPPSAEEQAPADLHTSFHPLGLAVTVPHPYYLPDNLRAANESESIEVPAVVVLVANHPRPRKSGVIDVFVHDLDGVGGRDNTVLRWIKRIEGEQLMGIDDEERTPTIEINPFRIAVFDEQHSASIPRLSPPTADSDADEKLSDAESARRHIRIPSFFMTSLPTANQLATDDGRASSAVFTSYMDYVRALLQPSQLKDMDGPAERVWLHHASVSQTVPVRMDGGRVDAWTGLPPLIQAWDANGERGASNSSASSLFLSRVDTNRAGFSEWEQHWVRGISFGITPHEVNADKEGTVKRLINTYTPSFVSFWKKPMSFPLRALAVDAIGRVWTAGTPDTLATEAWIEHRRNEQRRQLGSTRHRSQPAAGEFSSAPPRPASQIDQTTFLYRPVAGTPLHPWDTEKLERLKRNGYFTKKEFYTSPVFRQRAETEAELESSTGDDVEKGKTFLPTVPTAMAVDHERGFVIVAGAYDERGVAKCSIPQGWAEK</sequence>
<dbReference type="EMBL" id="OOIP01000001">
    <property type="protein sequence ID" value="SPO35073.1"/>
    <property type="molecule type" value="Genomic_DNA"/>
</dbReference>
<protein>
    <submittedName>
        <fullName evidence="2">Uncharacterized protein</fullName>
    </submittedName>
</protein>
<organism evidence="2 3">
    <name type="scientific">Pseudozyma flocculosa</name>
    <dbReference type="NCBI Taxonomy" id="84751"/>
    <lineage>
        <taxon>Eukaryota</taxon>
        <taxon>Fungi</taxon>
        <taxon>Dikarya</taxon>
        <taxon>Basidiomycota</taxon>
        <taxon>Ustilaginomycotina</taxon>
        <taxon>Ustilaginomycetes</taxon>
        <taxon>Ustilaginales</taxon>
        <taxon>Ustilaginaceae</taxon>
        <taxon>Pseudozyma</taxon>
    </lineage>
</organism>
<evidence type="ECO:0000256" key="1">
    <source>
        <dbReference type="SAM" id="MobiDB-lite"/>
    </source>
</evidence>